<keyword evidence="2" id="KW-0472">Membrane</keyword>
<keyword evidence="2" id="KW-1133">Transmembrane helix</keyword>
<evidence type="ECO:0000256" key="2">
    <source>
        <dbReference type="SAM" id="Phobius"/>
    </source>
</evidence>
<gene>
    <name evidence="4" type="ORF">ACFP1G_04070</name>
</gene>
<dbReference type="RefSeq" id="WP_382338716.1">
    <property type="nucleotide sequence ID" value="NZ_JBHSSK010000010.1"/>
</dbReference>
<feature type="domain" description="MucBP" evidence="3">
    <location>
        <begin position="55"/>
        <end position="116"/>
    </location>
</feature>
<keyword evidence="2" id="KW-0812">Transmembrane</keyword>
<proteinExistence type="predicted"/>
<organism evidence="4 5">
    <name type="scientific">Levilactobacillus tongjiangensis</name>
    <dbReference type="NCBI Taxonomy" id="2486023"/>
    <lineage>
        <taxon>Bacteria</taxon>
        <taxon>Bacillati</taxon>
        <taxon>Bacillota</taxon>
        <taxon>Bacilli</taxon>
        <taxon>Lactobacillales</taxon>
        <taxon>Lactobacillaceae</taxon>
        <taxon>Levilactobacillus</taxon>
    </lineage>
</organism>
<keyword evidence="5" id="KW-1185">Reference proteome</keyword>
<protein>
    <submittedName>
        <fullName evidence="4">MucBP domain-containing protein</fullName>
    </submittedName>
</protein>
<dbReference type="Pfam" id="PF06458">
    <property type="entry name" value="MucBP"/>
    <property type="match status" value="2"/>
</dbReference>
<evidence type="ECO:0000259" key="3">
    <source>
        <dbReference type="Pfam" id="PF06458"/>
    </source>
</evidence>
<feature type="domain" description="MucBP" evidence="3">
    <location>
        <begin position="122"/>
        <end position="183"/>
    </location>
</feature>
<feature type="transmembrane region" description="Helical" evidence="2">
    <location>
        <begin position="257"/>
        <end position="276"/>
    </location>
</feature>
<accession>A0ABW1SQ47</accession>
<comment type="caution">
    <text evidence="4">The sequence shown here is derived from an EMBL/GenBank/DDBJ whole genome shotgun (WGS) entry which is preliminary data.</text>
</comment>
<dbReference type="Proteomes" id="UP001596254">
    <property type="component" value="Unassembled WGS sequence"/>
</dbReference>
<dbReference type="InterPro" id="IPR009459">
    <property type="entry name" value="MucBP_dom"/>
</dbReference>
<keyword evidence="1" id="KW-0677">Repeat</keyword>
<dbReference type="Gene3D" id="3.10.20.320">
    <property type="entry name" value="Putative peptidoglycan bound protein (lpxtg motif)"/>
    <property type="match status" value="2"/>
</dbReference>
<reference evidence="5" key="1">
    <citation type="journal article" date="2019" name="Int. J. Syst. Evol. Microbiol.">
        <title>The Global Catalogue of Microorganisms (GCM) 10K type strain sequencing project: providing services to taxonomists for standard genome sequencing and annotation.</title>
        <authorList>
            <consortium name="The Broad Institute Genomics Platform"/>
            <consortium name="The Broad Institute Genome Sequencing Center for Infectious Disease"/>
            <person name="Wu L."/>
            <person name="Ma J."/>
        </authorList>
    </citation>
    <scope>NUCLEOTIDE SEQUENCE [LARGE SCALE GENOMIC DNA]</scope>
    <source>
        <strain evidence="5">CCM 8905</strain>
    </source>
</reference>
<sequence length="280" mass="30366">MIILLGTSGGRVVANAAEVSIGETTAPATAVVPTEVAGTSSQLPVADNSDCSAEVTVHYQDMNGAALAADEVLLGKVRTHYKARLATITGYRLERVIGATTGEFTIFPQEMTYVYRLEATAQVMVRHLDQEGNRVTADQLVTGKWGRNYVTAPIKMAGYVITKMPKNQRGKFRVKQQTVTYRYCPSVSPARKVQQREVAVQKSAATPSSVVQDRFTGYAGGEGPQPVKSLRTPKRTVKATAADHVATPQQKQRKAHAVVWLSVTLVGAILLSWLLGRKKK</sequence>
<dbReference type="EMBL" id="JBHSSK010000010">
    <property type="protein sequence ID" value="MFC6206656.1"/>
    <property type="molecule type" value="Genomic_DNA"/>
</dbReference>
<evidence type="ECO:0000313" key="5">
    <source>
        <dbReference type="Proteomes" id="UP001596254"/>
    </source>
</evidence>
<evidence type="ECO:0000313" key="4">
    <source>
        <dbReference type="EMBL" id="MFC6206656.1"/>
    </source>
</evidence>
<evidence type="ECO:0000256" key="1">
    <source>
        <dbReference type="ARBA" id="ARBA00022737"/>
    </source>
</evidence>
<name>A0ABW1SQ47_9LACO</name>